<evidence type="ECO:0000313" key="3">
    <source>
        <dbReference type="Proteomes" id="UP000266723"/>
    </source>
</evidence>
<dbReference type="Proteomes" id="UP000266723">
    <property type="component" value="Unassembled WGS sequence"/>
</dbReference>
<evidence type="ECO:0000313" key="2">
    <source>
        <dbReference type="EMBL" id="KAF3567645.1"/>
    </source>
</evidence>
<feature type="chain" id="PRO_5045198835" evidence="1">
    <location>
        <begin position="26"/>
        <end position="69"/>
    </location>
</feature>
<accession>A0ABQ7D9F2</accession>
<keyword evidence="3" id="KW-1185">Reference proteome</keyword>
<feature type="signal peptide" evidence="1">
    <location>
        <begin position="1"/>
        <end position="25"/>
    </location>
</feature>
<protein>
    <submittedName>
        <fullName evidence="2">Uncharacterized protein</fullName>
    </submittedName>
</protein>
<reference evidence="2 3" key="1">
    <citation type="journal article" date="2020" name="BMC Genomics">
        <title>Intraspecific diversification of the crop wild relative Brassica cretica Lam. using demographic model selection.</title>
        <authorList>
            <person name="Kioukis A."/>
            <person name="Michalopoulou V.A."/>
            <person name="Briers L."/>
            <person name="Pirintsos S."/>
            <person name="Studholme D.J."/>
            <person name="Pavlidis P."/>
            <person name="Sarris P.F."/>
        </authorList>
    </citation>
    <scope>NUCLEOTIDE SEQUENCE [LARGE SCALE GENOMIC DNA]</scope>
    <source>
        <strain evidence="3">cv. PFS-1207/04</strain>
    </source>
</reference>
<comment type="caution">
    <text evidence="2">The sequence shown here is derived from an EMBL/GenBank/DDBJ whole genome shotgun (WGS) entry which is preliminary data.</text>
</comment>
<name>A0ABQ7D9F2_BRACR</name>
<sequence>MFRFQRHKLDVPWLIHLLTVSTLQSSCHTFADIIQSEPEFRPLMSEVVQDLLDTIRRERHGSGEPSADQ</sequence>
<proteinExistence type="predicted"/>
<dbReference type="EMBL" id="QGKV02000759">
    <property type="protein sequence ID" value="KAF3567645.1"/>
    <property type="molecule type" value="Genomic_DNA"/>
</dbReference>
<evidence type="ECO:0000256" key="1">
    <source>
        <dbReference type="SAM" id="SignalP"/>
    </source>
</evidence>
<gene>
    <name evidence="2" type="ORF">DY000_02010942</name>
</gene>
<keyword evidence="1" id="KW-0732">Signal</keyword>
<organism evidence="2 3">
    <name type="scientific">Brassica cretica</name>
    <name type="common">Mustard</name>
    <dbReference type="NCBI Taxonomy" id="69181"/>
    <lineage>
        <taxon>Eukaryota</taxon>
        <taxon>Viridiplantae</taxon>
        <taxon>Streptophyta</taxon>
        <taxon>Embryophyta</taxon>
        <taxon>Tracheophyta</taxon>
        <taxon>Spermatophyta</taxon>
        <taxon>Magnoliopsida</taxon>
        <taxon>eudicotyledons</taxon>
        <taxon>Gunneridae</taxon>
        <taxon>Pentapetalae</taxon>
        <taxon>rosids</taxon>
        <taxon>malvids</taxon>
        <taxon>Brassicales</taxon>
        <taxon>Brassicaceae</taxon>
        <taxon>Brassiceae</taxon>
        <taxon>Brassica</taxon>
    </lineage>
</organism>